<accession>A0AAW1DA86</accession>
<protein>
    <submittedName>
        <fullName evidence="1">Uncharacterized protein</fullName>
    </submittedName>
</protein>
<keyword evidence="2" id="KW-1185">Reference proteome</keyword>
<sequence>MIELESKMYFMHQVMWHPCFFFKLFKQKIFKLAKAVLEIWWTQNEQFLAVLLTTLLVRFT</sequence>
<dbReference type="EMBL" id="JAPXFL010000006">
    <property type="protein sequence ID" value="KAK9505494.1"/>
    <property type="molecule type" value="Genomic_DNA"/>
</dbReference>
<dbReference type="AlphaFoldDB" id="A0AAW1DA86"/>
<evidence type="ECO:0000313" key="2">
    <source>
        <dbReference type="Proteomes" id="UP001461498"/>
    </source>
</evidence>
<proteinExistence type="predicted"/>
<dbReference type="Proteomes" id="UP001461498">
    <property type="component" value="Unassembled WGS sequence"/>
</dbReference>
<evidence type="ECO:0000313" key="1">
    <source>
        <dbReference type="EMBL" id="KAK9505494.1"/>
    </source>
</evidence>
<comment type="caution">
    <text evidence="1">The sequence shown here is derived from an EMBL/GenBank/DDBJ whole genome shotgun (WGS) entry which is preliminary data.</text>
</comment>
<name>A0AAW1DA86_9HEMI</name>
<gene>
    <name evidence="1" type="ORF">O3M35_009535</name>
</gene>
<reference evidence="1 2" key="1">
    <citation type="submission" date="2022-12" db="EMBL/GenBank/DDBJ databases">
        <title>Chromosome-level genome assembly of true bugs.</title>
        <authorList>
            <person name="Ma L."/>
            <person name="Li H."/>
        </authorList>
    </citation>
    <scope>NUCLEOTIDE SEQUENCE [LARGE SCALE GENOMIC DNA]</scope>
    <source>
        <strain evidence="1">Lab_2022b</strain>
    </source>
</reference>
<organism evidence="1 2">
    <name type="scientific">Rhynocoris fuscipes</name>
    <dbReference type="NCBI Taxonomy" id="488301"/>
    <lineage>
        <taxon>Eukaryota</taxon>
        <taxon>Metazoa</taxon>
        <taxon>Ecdysozoa</taxon>
        <taxon>Arthropoda</taxon>
        <taxon>Hexapoda</taxon>
        <taxon>Insecta</taxon>
        <taxon>Pterygota</taxon>
        <taxon>Neoptera</taxon>
        <taxon>Paraneoptera</taxon>
        <taxon>Hemiptera</taxon>
        <taxon>Heteroptera</taxon>
        <taxon>Panheteroptera</taxon>
        <taxon>Cimicomorpha</taxon>
        <taxon>Reduviidae</taxon>
        <taxon>Harpactorinae</taxon>
        <taxon>Harpactorini</taxon>
        <taxon>Rhynocoris</taxon>
    </lineage>
</organism>